<sequence>MTFSTYPKEKKQHNIYSLVLNLIFFVITAFILVYAYYTYDAKPSSSYLLIVIPMSGCAIRSVYHAVKLIKMKERKNEH</sequence>
<organism evidence="2 3">
    <name type="scientific">Paenibacillus illinoisensis</name>
    <dbReference type="NCBI Taxonomy" id="59845"/>
    <lineage>
        <taxon>Bacteria</taxon>
        <taxon>Bacillati</taxon>
        <taxon>Bacillota</taxon>
        <taxon>Bacilli</taxon>
        <taxon>Bacillales</taxon>
        <taxon>Paenibacillaceae</taxon>
        <taxon>Paenibacillus</taxon>
    </lineage>
</organism>
<keyword evidence="1" id="KW-0812">Transmembrane</keyword>
<keyword evidence="1" id="KW-0472">Membrane</keyword>
<proteinExistence type="predicted"/>
<accession>A0A2W0CH52</accession>
<dbReference type="EMBL" id="PRLG01000018">
    <property type="protein sequence ID" value="PYY29372.1"/>
    <property type="molecule type" value="Genomic_DNA"/>
</dbReference>
<feature type="transmembrane region" description="Helical" evidence="1">
    <location>
        <begin position="18"/>
        <end position="39"/>
    </location>
</feature>
<protein>
    <submittedName>
        <fullName evidence="2">Uncharacterized protein</fullName>
    </submittedName>
</protein>
<evidence type="ECO:0000313" key="3">
    <source>
        <dbReference type="Proteomes" id="UP000247459"/>
    </source>
</evidence>
<feature type="transmembrane region" description="Helical" evidence="1">
    <location>
        <begin position="45"/>
        <end position="66"/>
    </location>
</feature>
<dbReference type="Proteomes" id="UP000247459">
    <property type="component" value="Unassembled WGS sequence"/>
</dbReference>
<dbReference type="AlphaFoldDB" id="A0A2W0CH52"/>
<evidence type="ECO:0000313" key="2">
    <source>
        <dbReference type="EMBL" id="PYY29372.1"/>
    </source>
</evidence>
<name>A0A2W0CH52_9BACL</name>
<gene>
    <name evidence="2" type="ORF">PIL02S_02321</name>
</gene>
<keyword evidence="1" id="KW-1133">Transmembrane helix</keyword>
<evidence type="ECO:0000256" key="1">
    <source>
        <dbReference type="SAM" id="Phobius"/>
    </source>
</evidence>
<reference evidence="2 3" key="1">
    <citation type="submission" date="2018-01" db="EMBL/GenBank/DDBJ databases">
        <title>Genome sequence of the PGP bacterium Paenibacillus illinoisensis E3.</title>
        <authorList>
            <person name="Rolli E."/>
            <person name="Marasco R."/>
            <person name="Bessem C."/>
            <person name="Michoud G."/>
            <person name="Gaiarsa S."/>
            <person name="Borin S."/>
            <person name="Daffonchio D."/>
        </authorList>
    </citation>
    <scope>NUCLEOTIDE SEQUENCE [LARGE SCALE GENOMIC DNA]</scope>
    <source>
        <strain evidence="2 3">E3</strain>
    </source>
</reference>
<comment type="caution">
    <text evidence="2">The sequence shown here is derived from an EMBL/GenBank/DDBJ whole genome shotgun (WGS) entry which is preliminary data.</text>
</comment>